<keyword evidence="1" id="KW-0175">Coiled coil</keyword>
<dbReference type="AlphaFoldDB" id="G7KBD0"/>
<dbReference type="EMBL" id="CM001221">
    <property type="protein sequence ID" value="AES98165.2"/>
    <property type="molecule type" value="Genomic_DNA"/>
</dbReference>
<reference evidence="3" key="3">
    <citation type="submission" date="2015-04" db="UniProtKB">
        <authorList>
            <consortium name="EnsemblPlants"/>
        </authorList>
    </citation>
    <scope>IDENTIFICATION</scope>
    <source>
        <strain evidence="3">cv. Jemalong A17</strain>
    </source>
</reference>
<dbReference type="eggNOG" id="ENOG502SB20">
    <property type="taxonomic scope" value="Eukaryota"/>
</dbReference>
<evidence type="ECO:0000313" key="3">
    <source>
        <dbReference type="EnsemblPlants" id="AES98165"/>
    </source>
</evidence>
<accession>A0A0C3XMC9</accession>
<keyword evidence="2" id="KW-0916">Viral movement protein</keyword>
<sequence>MKGKEKIGGIMKRFNQKENIIYYGKLINESPTDIADAQGHTYIKLLDKKKLMELKRNIKKEEHRNRIGYIHIGAIQVLIKSTFQEGVNSPLELILKDDRITDSVDKILGVVEGNLAYVKLKFEIHPNIGIPLDTQRLDQALTLEHKFLRGNLMKPGDKIFSITYCVNYALTNSHHSITFRNNNRIDVHGLFEDIGKIYYPKRNEITELGTFINRSKILELKGTRIPRPIRFHEPEKVEETYEDSIEIKEKDFYEKLKCIWKLNLPKEIRSKICEEYGKLCGQTILYESEIDYALGNMMDDILMDEYIVSTYYEGNPIDFALVENNEIWDYLDDD</sequence>
<keyword evidence="4" id="KW-1185">Reference proteome</keyword>
<proteinExistence type="predicted"/>
<protein>
    <submittedName>
        <fullName evidence="2">Viral movement protein</fullName>
    </submittedName>
</protein>
<evidence type="ECO:0000313" key="2">
    <source>
        <dbReference type="EMBL" id="AES98165.2"/>
    </source>
</evidence>
<dbReference type="Proteomes" id="UP000002051">
    <property type="component" value="Chromosome 5"/>
</dbReference>
<dbReference type="HOGENOM" id="CLU_832541_0_0_1"/>
<evidence type="ECO:0000256" key="1">
    <source>
        <dbReference type="ARBA" id="ARBA00023054"/>
    </source>
</evidence>
<organism evidence="2 4">
    <name type="scientific">Medicago truncatula</name>
    <name type="common">Barrel medic</name>
    <name type="synonym">Medicago tribuloides</name>
    <dbReference type="NCBI Taxonomy" id="3880"/>
    <lineage>
        <taxon>Eukaryota</taxon>
        <taxon>Viridiplantae</taxon>
        <taxon>Streptophyta</taxon>
        <taxon>Embryophyta</taxon>
        <taxon>Tracheophyta</taxon>
        <taxon>Spermatophyta</taxon>
        <taxon>Magnoliopsida</taxon>
        <taxon>eudicotyledons</taxon>
        <taxon>Gunneridae</taxon>
        <taxon>Pentapetalae</taxon>
        <taxon>rosids</taxon>
        <taxon>fabids</taxon>
        <taxon>Fabales</taxon>
        <taxon>Fabaceae</taxon>
        <taxon>Papilionoideae</taxon>
        <taxon>50 kb inversion clade</taxon>
        <taxon>NPAAA clade</taxon>
        <taxon>Hologalegina</taxon>
        <taxon>IRL clade</taxon>
        <taxon>Trifolieae</taxon>
        <taxon>Medicago</taxon>
    </lineage>
</organism>
<reference evidence="2 4" key="1">
    <citation type="journal article" date="2011" name="Nature">
        <title>The Medicago genome provides insight into the evolution of rhizobial symbioses.</title>
        <authorList>
            <person name="Young N.D."/>
            <person name="Debelle F."/>
            <person name="Oldroyd G.E."/>
            <person name="Geurts R."/>
            <person name="Cannon S.B."/>
            <person name="Udvardi M.K."/>
            <person name="Benedito V.A."/>
            <person name="Mayer K.F."/>
            <person name="Gouzy J."/>
            <person name="Schoof H."/>
            <person name="Van de Peer Y."/>
            <person name="Proost S."/>
            <person name="Cook D.R."/>
            <person name="Meyers B.C."/>
            <person name="Spannagl M."/>
            <person name="Cheung F."/>
            <person name="De Mita S."/>
            <person name="Krishnakumar V."/>
            <person name="Gundlach H."/>
            <person name="Zhou S."/>
            <person name="Mudge J."/>
            <person name="Bharti A.K."/>
            <person name="Murray J.D."/>
            <person name="Naoumkina M.A."/>
            <person name="Rosen B."/>
            <person name="Silverstein K.A."/>
            <person name="Tang H."/>
            <person name="Rombauts S."/>
            <person name="Zhao P.X."/>
            <person name="Zhou P."/>
            <person name="Barbe V."/>
            <person name="Bardou P."/>
            <person name="Bechner M."/>
            <person name="Bellec A."/>
            <person name="Berger A."/>
            <person name="Berges H."/>
            <person name="Bidwell S."/>
            <person name="Bisseling T."/>
            <person name="Choisne N."/>
            <person name="Couloux A."/>
            <person name="Denny R."/>
            <person name="Deshpande S."/>
            <person name="Dai X."/>
            <person name="Doyle J.J."/>
            <person name="Dudez A.M."/>
            <person name="Farmer A.D."/>
            <person name="Fouteau S."/>
            <person name="Franken C."/>
            <person name="Gibelin C."/>
            <person name="Gish J."/>
            <person name="Goldstein S."/>
            <person name="Gonzalez A.J."/>
            <person name="Green P.J."/>
            <person name="Hallab A."/>
            <person name="Hartog M."/>
            <person name="Hua A."/>
            <person name="Humphray S.J."/>
            <person name="Jeong D.H."/>
            <person name="Jing Y."/>
            <person name="Jocker A."/>
            <person name="Kenton S.M."/>
            <person name="Kim D.J."/>
            <person name="Klee K."/>
            <person name="Lai H."/>
            <person name="Lang C."/>
            <person name="Lin S."/>
            <person name="Macmil S.L."/>
            <person name="Magdelenat G."/>
            <person name="Matthews L."/>
            <person name="McCorrison J."/>
            <person name="Monaghan E.L."/>
            <person name="Mun J.H."/>
            <person name="Najar F.Z."/>
            <person name="Nicholson C."/>
            <person name="Noirot C."/>
            <person name="O'Bleness M."/>
            <person name="Paule C.R."/>
            <person name="Poulain J."/>
            <person name="Prion F."/>
            <person name="Qin B."/>
            <person name="Qu C."/>
            <person name="Retzel E.F."/>
            <person name="Riddle C."/>
            <person name="Sallet E."/>
            <person name="Samain S."/>
            <person name="Samson N."/>
            <person name="Sanders I."/>
            <person name="Saurat O."/>
            <person name="Scarpelli C."/>
            <person name="Schiex T."/>
            <person name="Segurens B."/>
            <person name="Severin A.J."/>
            <person name="Sherrier D.J."/>
            <person name="Shi R."/>
            <person name="Sims S."/>
            <person name="Singer S.R."/>
            <person name="Sinharoy S."/>
            <person name="Sterck L."/>
            <person name="Viollet A."/>
            <person name="Wang B.B."/>
            <person name="Wang K."/>
            <person name="Wang M."/>
            <person name="Wang X."/>
            <person name="Warfsmann J."/>
            <person name="Weissenbach J."/>
            <person name="White D.D."/>
            <person name="White J.D."/>
            <person name="Wiley G.B."/>
            <person name="Wincker P."/>
            <person name="Xing Y."/>
            <person name="Yang L."/>
            <person name="Yao Z."/>
            <person name="Ying F."/>
            <person name="Zhai J."/>
            <person name="Zhou L."/>
            <person name="Zuber A."/>
            <person name="Denarie J."/>
            <person name="Dixon R.A."/>
            <person name="May G.D."/>
            <person name="Schwartz D.C."/>
            <person name="Rogers J."/>
            <person name="Quetier F."/>
            <person name="Town C.D."/>
            <person name="Roe B.A."/>
        </authorList>
    </citation>
    <scope>NUCLEOTIDE SEQUENCE [LARGE SCALE GENOMIC DNA]</scope>
    <source>
        <strain evidence="2">A17</strain>
        <strain evidence="3 4">cv. Jemalong A17</strain>
    </source>
</reference>
<dbReference type="Pfam" id="PF01107">
    <property type="entry name" value="MP"/>
    <property type="match status" value="1"/>
</dbReference>
<reference evidence="2 4" key="2">
    <citation type="journal article" date="2014" name="BMC Genomics">
        <title>An improved genome release (version Mt4.0) for the model legume Medicago truncatula.</title>
        <authorList>
            <person name="Tang H."/>
            <person name="Krishnakumar V."/>
            <person name="Bidwell S."/>
            <person name="Rosen B."/>
            <person name="Chan A."/>
            <person name="Zhou S."/>
            <person name="Gentzbittel L."/>
            <person name="Childs K.L."/>
            <person name="Yandell M."/>
            <person name="Gundlach H."/>
            <person name="Mayer K.F."/>
            <person name="Schwartz D.C."/>
            <person name="Town C.D."/>
        </authorList>
    </citation>
    <scope>GENOME REANNOTATION</scope>
    <source>
        <strain evidence="2">A17</strain>
        <strain evidence="3 4">cv. Jemalong A17</strain>
    </source>
</reference>
<evidence type="ECO:0000313" key="4">
    <source>
        <dbReference type="Proteomes" id="UP000002051"/>
    </source>
</evidence>
<dbReference type="GO" id="GO:0046740">
    <property type="term" value="P:transport of virus in host, cell to cell"/>
    <property type="evidence" value="ECO:0007669"/>
    <property type="project" value="UniProtKB-KW"/>
</dbReference>
<keyword evidence="2" id="KW-0813">Transport</keyword>
<gene>
    <name evidence="2" type="ordered locus">MTR_5g065110</name>
</gene>
<accession>G7KBD0</accession>
<name>G7KBD0_MEDTR</name>
<dbReference type="PANTHER" id="PTHR47599:SF3">
    <property type="entry name" value="CELL-TO-CELL MOVEMENT PROTEIN"/>
    <property type="match status" value="1"/>
</dbReference>
<dbReference type="EnsemblPlants" id="AES98165">
    <property type="protein sequence ID" value="AES98165"/>
    <property type="gene ID" value="MTR_5g065110"/>
</dbReference>
<dbReference type="PANTHER" id="PTHR47599">
    <property type="entry name" value="CELL-TO-CELL MOVEMENT PROTEIN"/>
    <property type="match status" value="1"/>
</dbReference>
<dbReference type="InterPro" id="IPR028919">
    <property type="entry name" value="Viral_movement"/>
</dbReference>
<dbReference type="InterPro" id="IPR051596">
    <property type="entry name" value="Caulimoviridae_Movement"/>
</dbReference>
<dbReference type="PaxDb" id="3880-AES98165"/>